<keyword evidence="7 8" id="KW-0472">Membrane</keyword>
<evidence type="ECO:0000256" key="2">
    <source>
        <dbReference type="ARBA" id="ARBA00010145"/>
    </source>
</evidence>
<keyword evidence="3" id="KW-0813">Transport</keyword>
<evidence type="ECO:0000256" key="8">
    <source>
        <dbReference type="SAM" id="Phobius"/>
    </source>
</evidence>
<keyword evidence="4" id="KW-1003">Cell membrane</keyword>
<name>A0A127M970_9GAMM</name>
<evidence type="ECO:0000313" key="9">
    <source>
        <dbReference type="EMBL" id="AMO69770.1"/>
    </source>
</evidence>
<evidence type="ECO:0000256" key="4">
    <source>
        <dbReference type="ARBA" id="ARBA00022475"/>
    </source>
</evidence>
<protein>
    <submittedName>
        <fullName evidence="9">Transporter</fullName>
    </submittedName>
</protein>
<organism evidence="9 10">
    <name type="scientific">Zhongshania aliphaticivorans</name>
    <dbReference type="NCBI Taxonomy" id="1470434"/>
    <lineage>
        <taxon>Bacteria</taxon>
        <taxon>Pseudomonadati</taxon>
        <taxon>Pseudomonadota</taxon>
        <taxon>Gammaproteobacteria</taxon>
        <taxon>Cellvibrionales</taxon>
        <taxon>Spongiibacteraceae</taxon>
        <taxon>Zhongshania</taxon>
    </lineage>
</organism>
<feature type="transmembrane region" description="Helical" evidence="8">
    <location>
        <begin position="287"/>
        <end position="310"/>
    </location>
</feature>
<dbReference type="Proteomes" id="UP000074119">
    <property type="component" value="Chromosome"/>
</dbReference>
<feature type="transmembrane region" description="Helical" evidence="8">
    <location>
        <begin position="230"/>
        <end position="253"/>
    </location>
</feature>
<comment type="subcellular location">
    <subcellularLocation>
        <location evidence="1">Cell membrane</location>
        <topology evidence="1">Multi-pass membrane protein</topology>
    </subcellularLocation>
</comment>
<dbReference type="PANTHER" id="PTHR36838:SF4">
    <property type="entry name" value="AUXIN EFFLUX CARRIER FAMILY PROTEIN"/>
    <property type="match status" value="1"/>
</dbReference>
<reference evidence="9 10" key="1">
    <citation type="submission" date="2015-12" db="EMBL/GenBank/DDBJ databases">
        <authorList>
            <person name="Shamseldin A."/>
            <person name="Moawad H."/>
            <person name="Abd El-Rahim W.M."/>
            <person name="Sadowsky M.J."/>
        </authorList>
    </citation>
    <scope>NUCLEOTIDE SEQUENCE [LARGE SCALE GENOMIC DNA]</scope>
    <source>
        <strain evidence="9 10">SM2</strain>
    </source>
</reference>
<sequence>MSAFIQSLSFSFSITGPIFVVLALGAYLNRIHLINDNFVEVGTKLVFNITLPALLFLSISQTSISHSANVSLVVFGLIATLLVYFLLELMARFLVAAREDRGVVVQGGFRSNLAIIGLAYCVNAYGDRGLITASLYLGLVTILYNILAVITLSRSLNRDGGLTATFRGIVRNPLIVSIVAALLFAALDWRLPALVQHSGEYFAQLTLPLALLCTGASLNFKALRADYRGALISTVCKLLLVPMLLITAGIALGFRGVELGVLALMSSAPTAAASYVMVRAMGGNATLAANIIVLTTLGSLLTTSLIMFLLRSFGLV</sequence>
<comment type="similarity">
    <text evidence="2">Belongs to the auxin efflux carrier (TC 2.A.69) family.</text>
</comment>
<proteinExistence type="inferred from homology"/>
<dbReference type="GO" id="GO:0005886">
    <property type="term" value="C:plasma membrane"/>
    <property type="evidence" value="ECO:0007669"/>
    <property type="project" value="UniProtKB-SubCell"/>
</dbReference>
<dbReference type="InterPro" id="IPR004776">
    <property type="entry name" value="Mem_transp_PIN-like"/>
</dbReference>
<dbReference type="InterPro" id="IPR038770">
    <property type="entry name" value="Na+/solute_symporter_sf"/>
</dbReference>
<feature type="transmembrane region" description="Helical" evidence="8">
    <location>
        <begin position="173"/>
        <end position="189"/>
    </location>
</feature>
<feature type="transmembrane region" description="Helical" evidence="8">
    <location>
        <begin position="45"/>
        <end position="64"/>
    </location>
</feature>
<keyword evidence="5 8" id="KW-0812">Transmembrane</keyword>
<dbReference type="KEGG" id="zal:AZF00_16325"/>
<evidence type="ECO:0000256" key="5">
    <source>
        <dbReference type="ARBA" id="ARBA00022692"/>
    </source>
</evidence>
<feature type="transmembrane region" description="Helical" evidence="8">
    <location>
        <begin position="12"/>
        <end position="33"/>
    </location>
</feature>
<keyword evidence="6 8" id="KW-1133">Transmembrane helix</keyword>
<feature type="transmembrane region" description="Helical" evidence="8">
    <location>
        <begin position="70"/>
        <end position="95"/>
    </location>
</feature>
<dbReference type="RefSeq" id="WP_008252224.1">
    <property type="nucleotide sequence ID" value="NZ_CP014544.1"/>
</dbReference>
<feature type="transmembrane region" description="Helical" evidence="8">
    <location>
        <begin position="201"/>
        <end position="218"/>
    </location>
</feature>
<feature type="transmembrane region" description="Helical" evidence="8">
    <location>
        <begin position="131"/>
        <end position="152"/>
    </location>
</feature>
<feature type="transmembrane region" description="Helical" evidence="8">
    <location>
        <begin position="107"/>
        <end position="125"/>
    </location>
</feature>
<dbReference type="Pfam" id="PF03547">
    <property type="entry name" value="Mem_trans"/>
    <property type="match status" value="1"/>
</dbReference>
<dbReference type="STRING" id="1470434.AZF00_16325"/>
<accession>A0A127M970</accession>
<evidence type="ECO:0000256" key="1">
    <source>
        <dbReference type="ARBA" id="ARBA00004651"/>
    </source>
</evidence>
<evidence type="ECO:0000256" key="3">
    <source>
        <dbReference type="ARBA" id="ARBA00022448"/>
    </source>
</evidence>
<dbReference type="AlphaFoldDB" id="A0A127M970"/>
<gene>
    <name evidence="9" type="ORF">AZF00_16325</name>
</gene>
<evidence type="ECO:0000256" key="7">
    <source>
        <dbReference type="ARBA" id="ARBA00023136"/>
    </source>
</evidence>
<dbReference type="Gene3D" id="1.20.1530.20">
    <property type="match status" value="1"/>
</dbReference>
<evidence type="ECO:0000256" key="6">
    <source>
        <dbReference type="ARBA" id="ARBA00022989"/>
    </source>
</evidence>
<dbReference type="GO" id="GO:0055085">
    <property type="term" value="P:transmembrane transport"/>
    <property type="evidence" value="ECO:0007669"/>
    <property type="project" value="InterPro"/>
</dbReference>
<feature type="transmembrane region" description="Helical" evidence="8">
    <location>
        <begin position="259"/>
        <end position="278"/>
    </location>
</feature>
<dbReference type="PANTHER" id="PTHR36838">
    <property type="entry name" value="AUXIN EFFLUX CARRIER FAMILY PROTEIN"/>
    <property type="match status" value="1"/>
</dbReference>
<evidence type="ECO:0000313" key="10">
    <source>
        <dbReference type="Proteomes" id="UP000074119"/>
    </source>
</evidence>
<dbReference type="EMBL" id="CP014544">
    <property type="protein sequence ID" value="AMO69770.1"/>
    <property type="molecule type" value="Genomic_DNA"/>
</dbReference>